<keyword evidence="3 13" id="KW-0540">Nuclease</keyword>
<dbReference type="GO" id="GO:0008821">
    <property type="term" value="F:crossover junction DNA endonuclease activity"/>
    <property type="evidence" value="ECO:0007669"/>
    <property type="project" value="UniProtKB-UniRule"/>
</dbReference>
<feature type="active site" evidence="13">
    <location>
        <position position="68"/>
    </location>
</feature>
<dbReference type="Pfam" id="PF02075">
    <property type="entry name" value="RuvC"/>
    <property type="match status" value="1"/>
</dbReference>
<dbReference type="EMBL" id="AMFJ01034336">
    <property type="protein sequence ID" value="EKD29613.1"/>
    <property type="molecule type" value="Genomic_DNA"/>
</dbReference>
<dbReference type="GO" id="GO:0000287">
    <property type="term" value="F:magnesium ion binding"/>
    <property type="evidence" value="ECO:0007669"/>
    <property type="project" value="UniProtKB-UniRule"/>
</dbReference>
<evidence type="ECO:0000256" key="7">
    <source>
        <dbReference type="ARBA" id="ARBA00022801"/>
    </source>
</evidence>
<evidence type="ECO:0000256" key="12">
    <source>
        <dbReference type="ARBA" id="ARBA00029354"/>
    </source>
</evidence>
<dbReference type="InterPro" id="IPR012337">
    <property type="entry name" value="RNaseH-like_sf"/>
</dbReference>
<sequence>MSIILGIDPGTTTVGFAVIEKIGRNISILNYGVITTPPRIDISLKLFDIAKDLEDLIDMYHPTVCGIEKLFFLKNLKTGIDVAQARGAILLILQRKWIQIHEFTPLQVKRGISGNGAAKKEQVQNALKIIFKLDAIPKPDDAADAIAIAYLASLQLKSL</sequence>
<dbReference type="PANTHER" id="PTHR30194:SF3">
    <property type="entry name" value="CROSSOVER JUNCTION ENDODEOXYRIBONUCLEASE RUVC"/>
    <property type="match status" value="1"/>
</dbReference>
<reference evidence="15" key="1">
    <citation type="journal article" date="2012" name="Science">
        <title>Fermentation, hydrogen, and sulfur metabolism in multiple uncultivated bacterial phyla.</title>
        <authorList>
            <person name="Wrighton K.C."/>
            <person name="Thomas B.C."/>
            <person name="Sharon I."/>
            <person name="Miller C.S."/>
            <person name="Castelle C.J."/>
            <person name="VerBerkmoes N.C."/>
            <person name="Wilkins M.J."/>
            <person name="Hettich R.L."/>
            <person name="Lipton M.S."/>
            <person name="Williams K.H."/>
            <person name="Long P.E."/>
            <person name="Banfield J.F."/>
        </authorList>
    </citation>
    <scope>NUCLEOTIDE SEQUENCE [LARGE SCALE GENOMIC DNA]</scope>
</reference>
<name>K1YB97_9BACT</name>
<dbReference type="PANTHER" id="PTHR30194">
    <property type="entry name" value="CROSSOVER JUNCTION ENDODEOXYRIBONUCLEASE RUVC"/>
    <property type="match status" value="1"/>
</dbReference>
<evidence type="ECO:0000256" key="5">
    <source>
        <dbReference type="ARBA" id="ARBA00022759"/>
    </source>
</evidence>
<keyword evidence="8 13" id="KW-0460">Magnesium</keyword>
<dbReference type="GO" id="GO:0006310">
    <property type="term" value="P:DNA recombination"/>
    <property type="evidence" value="ECO:0007669"/>
    <property type="project" value="UniProtKB-UniRule"/>
</dbReference>
<evidence type="ECO:0000256" key="8">
    <source>
        <dbReference type="ARBA" id="ARBA00022842"/>
    </source>
</evidence>
<dbReference type="Gene3D" id="3.30.420.10">
    <property type="entry name" value="Ribonuclease H-like superfamily/Ribonuclease H"/>
    <property type="match status" value="1"/>
</dbReference>
<keyword evidence="7 13" id="KW-0378">Hydrolase</keyword>
<comment type="cofactor">
    <cofactor evidence="13">
        <name>Mg(2+)</name>
        <dbReference type="ChEBI" id="CHEBI:18420"/>
    </cofactor>
    <text evidence="13">Binds 2 Mg(2+) ion per subunit.</text>
</comment>
<evidence type="ECO:0000256" key="14">
    <source>
        <dbReference type="NCBIfam" id="TIGR00228"/>
    </source>
</evidence>
<evidence type="ECO:0000313" key="15">
    <source>
        <dbReference type="EMBL" id="EKD29613.1"/>
    </source>
</evidence>
<feature type="active site" evidence="13">
    <location>
        <position position="141"/>
    </location>
</feature>
<comment type="function">
    <text evidence="13">The RuvA-RuvB-RuvC complex processes Holliday junction (HJ) DNA during genetic recombination and DNA repair. Endonuclease that resolves HJ intermediates. Cleaves cruciform DNA by making single-stranded nicks across the HJ at symmetrical positions within the homologous arms, yielding a 5'-phosphate and a 3'-hydroxyl group; requires a central core of homology in the junction. The consensus cleavage sequence is 5'-(A/T)TT(C/G)-3'. Cleavage occurs on the 3'-side of the TT dinucleotide at the point of strand exchange. HJ branch migration catalyzed by RuvA-RuvB allows RuvC to scan DNA until it finds its consensus sequence, where it cleaves and resolves the cruciform DNA.</text>
</comment>
<keyword evidence="6 13" id="KW-0227">DNA damage</keyword>
<dbReference type="PROSITE" id="PS01321">
    <property type="entry name" value="RUVC"/>
    <property type="match status" value="1"/>
</dbReference>
<dbReference type="InterPro" id="IPR020563">
    <property type="entry name" value="X-over_junc_endoDNase_Mg_BS"/>
</dbReference>
<dbReference type="GO" id="GO:0003677">
    <property type="term" value="F:DNA binding"/>
    <property type="evidence" value="ECO:0007669"/>
    <property type="project" value="UniProtKB-KW"/>
</dbReference>
<evidence type="ECO:0000256" key="4">
    <source>
        <dbReference type="ARBA" id="ARBA00022723"/>
    </source>
</evidence>
<evidence type="ECO:0000256" key="3">
    <source>
        <dbReference type="ARBA" id="ARBA00022722"/>
    </source>
</evidence>
<dbReference type="SUPFAM" id="SSF53098">
    <property type="entry name" value="Ribonuclease H-like"/>
    <property type="match status" value="1"/>
</dbReference>
<evidence type="ECO:0000256" key="11">
    <source>
        <dbReference type="ARBA" id="ARBA00023204"/>
    </source>
</evidence>
<keyword evidence="5 13" id="KW-0255">Endonuclease</keyword>
<dbReference type="GO" id="GO:0048476">
    <property type="term" value="C:Holliday junction resolvase complex"/>
    <property type="evidence" value="ECO:0007669"/>
    <property type="project" value="UniProtKB-UniRule"/>
</dbReference>
<keyword evidence="10 13" id="KW-0233">DNA recombination</keyword>
<keyword evidence="11 13" id="KW-0234">DNA repair</keyword>
<organism evidence="15">
    <name type="scientific">uncultured bacterium</name>
    <name type="common">gcode 4</name>
    <dbReference type="NCBI Taxonomy" id="1234023"/>
    <lineage>
        <taxon>Bacteria</taxon>
        <taxon>environmental samples</taxon>
    </lineage>
</organism>
<dbReference type="NCBIfam" id="NF000711">
    <property type="entry name" value="PRK00039.2-1"/>
    <property type="match status" value="1"/>
</dbReference>
<evidence type="ECO:0000256" key="6">
    <source>
        <dbReference type="ARBA" id="ARBA00022763"/>
    </source>
</evidence>
<gene>
    <name evidence="13" type="primary">ruvC</name>
    <name evidence="15" type="ORF">ACD_78C00336G0003</name>
</gene>
<dbReference type="AlphaFoldDB" id="K1YB97"/>
<dbReference type="InterPro" id="IPR036397">
    <property type="entry name" value="RNaseH_sf"/>
</dbReference>
<dbReference type="InterPro" id="IPR002176">
    <property type="entry name" value="X-over_junc_endoDNase_RuvC"/>
</dbReference>
<comment type="subcellular location">
    <subcellularLocation>
        <location evidence="13">Cytoplasm</location>
    </subcellularLocation>
</comment>
<comment type="subunit">
    <text evidence="13">Homodimer which binds Holliday junction (HJ) DNA. The HJ becomes 2-fold symmetrical on binding to RuvC with unstacked arms; it has a different conformation from HJ DNA in complex with RuvA. In the full resolvosome a probable DNA-RuvA(4)-RuvB(12)-RuvC(2) complex forms which resolves the HJ.</text>
</comment>
<feature type="active site" evidence="13">
    <location>
        <position position="8"/>
    </location>
</feature>
<feature type="binding site" evidence="13">
    <location>
        <position position="68"/>
    </location>
    <ligand>
        <name>Mg(2+)</name>
        <dbReference type="ChEBI" id="CHEBI:18420"/>
        <label>2</label>
    </ligand>
</feature>
<feature type="binding site" evidence="13">
    <location>
        <position position="141"/>
    </location>
    <ligand>
        <name>Mg(2+)</name>
        <dbReference type="ChEBI" id="CHEBI:18420"/>
        <label>1</label>
    </ligand>
</feature>
<comment type="caution">
    <text evidence="15">The sequence shown here is derived from an EMBL/GenBank/DDBJ whole genome shotgun (WGS) entry which is preliminary data.</text>
</comment>
<evidence type="ECO:0000256" key="10">
    <source>
        <dbReference type="ARBA" id="ARBA00023172"/>
    </source>
</evidence>
<proteinExistence type="inferred from homology"/>
<keyword evidence="2 13" id="KW-0963">Cytoplasm</keyword>
<dbReference type="NCBIfam" id="TIGR00228">
    <property type="entry name" value="ruvC"/>
    <property type="match status" value="1"/>
</dbReference>
<evidence type="ECO:0000256" key="9">
    <source>
        <dbReference type="ARBA" id="ARBA00023125"/>
    </source>
</evidence>
<feature type="binding site" evidence="13">
    <location>
        <position position="8"/>
    </location>
    <ligand>
        <name>Mg(2+)</name>
        <dbReference type="ChEBI" id="CHEBI:18420"/>
        <label>1</label>
    </ligand>
</feature>
<dbReference type="PRINTS" id="PR00696">
    <property type="entry name" value="RSOLVASERUVC"/>
</dbReference>
<dbReference type="FunFam" id="3.30.420.10:FF:000002">
    <property type="entry name" value="Crossover junction endodeoxyribonuclease RuvC"/>
    <property type="match status" value="1"/>
</dbReference>
<keyword evidence="9 13" id="KW-0238">DNA-binding</keyword>
<protein>
    <recommendedName>
        <fullName evidence="13 14">Crossover junction endodeoxyribonuclease RuvC</fullName>
        <ecNumber evidence="13 14">3.1.21.10</ecNumber>
    </recommendedName>
    <alternativeName>
        <fullName evidence="13">Holliday junction nuclease RuvC</fullName>
    </alternativeName>
    <alternativeName>
        <fullName evidence="13">Holliday junction resolvase RuvC</fullName>
    </alternativeName>
</protein>
<comment type="similarity">
    <text evidence="1 13">Belongs to the RuvC family.</text>
</comment>
<evidence type="ECO:0000256" key="1">
    <source>
        <dbReference type="ARBA" id="ARBA00009518"/>
    </source>
</evidence>
<comment type="catalytic activity">
    <reaction evidence="12 13">
        <text>Endonucleolytic cleavage at a junction such as a reciprocal single-stranded crossover between two homologous DNA duplexes (Holliday junction).</text>
        <dbReference type="EC" id="3.1.21.10"/>
    </reaction>
</comment>
<dbReference type="CDD" id="cd16962">
    <property type="entry name" value="RuvC"/>
    <property type="match status" value="1"/>
</dbReference>
<dbReference type="GO" id="GO:0006281">
    <property type="term" value="P:DNA repair"/>
    <property type="evidence" value="ECO:0007669"/>
    <property type="project" value="UniProtKB-UniRule"/>
</dbReference>
<accession>K1YB97</accession>
<evidence type="ECO:0000256" key="2">
    <source>
        <dbReference type="ARBA" id="ARBA00022490"/>
    </source>
</evidence>
<dbReference type="EC" id="3.1.21.10" evidence="13 14"/>
<evidence type="ECO:0000256" key="13">
    <source>
        <dbReference type="HAMAP-Rule" id="MF_00034"/>
    </source>
</evidence>
<dbReference type="GO" id="GO:0005737">
    <property type="term" value="C:cytoplasm"/>
    <property type="evidence" value="ECO:0007669"/>
    <property type="project" value="UniProtKB-SubCell"/>
</dbReference>
<keyword evidence="4 13" id="KW-0479">Metal-binding</keyword>
<dbReference type="HAMAP" id="MF_00034">
    <property type="entry name" value="RuvC"/>
    <property type="match status" value="1"/>
</dbReference>